<organism evidence="2 3">
    <name type="scientific">Skeletonema marinoi</name>
    <dbReference type="NCBI Taxonomy" id="267567"/>
    <lineage>
        <taxon>Eukaryota</taxon>
        <taxon>Sar</taxon>
        <taxon>Stramenopiles</taxon>
        <taxon>Ochrophyta</taxon>
        <taxon>Bacillariophyta</taxon>
        <taxon>Coscinodiscophyceae</taxon>
        <taxon>Thalassiosirophycidae</taxon>
        <taxon>Thalassiosirales</taxon>
        <taxon>Skeletonemataceae</taxon>
        <taxon>Skeletonema</taxon>
        <taxon>Skeletonema marinoi-dohrnii complex</taxon>
    </lineage>
</organism>
<keyword evidence="1" id="KW-0812">Transmembrane</keyword>
<keyword evidence="1" id="KW-0472">Membrane</keyword>
<dbReference type="AlphaFoldDB" id="A0AAD9D3X4"/>
<accession>A0AAD9D3X4</accession>
<feature type="transmembrane region" description="Helical" evidence="1">
    <location>
        <begin position="20"/>
        <end position="43"/>
    </location>
</feature>
<evidence type="ECO:0000256" key="1">
    <source>
        <dbReference type="SAM" id="Phobius"/>
    </source>
</evidence>
<reference evidence="2" key="1">
    <citation type="submission" date="2023-06" db="EMBL/GenBank/DDBJ databases">
        <title>Survivors Of The Sea: Transcriptome response of Skeletonema marinoi to long-term dormancy.</title>
        <authorList>
            <person name="Pinder M.I.M."/>
            <person name="Kourtchenko O."/>
            <person name="Robertson E.K."/>
            <person name="Larsson T."/>
            <person name="Maumus F."/>
            <person name="Osuna-Cruz C.M."/>
            <person name="Vancaester E."/>
            <person name="Stenow R."/>
            <person name="Vandepoele K."/>
            <person name="Ploug H."/>
            <person name="Bruchert V."/>
            <person name="Godhe A."/>
            <person name="Topel M."/>
        </authorList>
    </citation>
    <scope>NUCLEOTIDE SEQUENCE</scope>
    <source>
        <strain evidence="2">R05AC</strain>
    </source>
</reference>
<gene>
    <name evidence="2" type="ORF">QTG54_016565</name>
</gene>
<evidence type="ECO:0000313" key="3">
    <source>
        <dbReference type="Proteomes" id="UP001224775"/>
    </source>
</evidence>
<proteinExistence type="predicted"/>
<protein>
    <recommendedName>
        <fullName evidence="4">Glycosyltransferase family 92 protein</fullName>
    </recommendedName>
</protein>
<evidence type="ECO:0000313" key="2">
    <source>
        <dbReference type="EMBL" id="KAK1732762.1"/>
    </source>
</evidence>
<dbReference type="EMBL" id="JATAAI010000058">
    <property type="protein sequence ID" value="KAK1732762.1"/>
    <property type="molecule type" value="Genomic_DNA"/>
</dbReference>
<sequence length="508" mass="59694">MMGEHEPVSNTGEGIWHHNYTIIVSLSLLVISCGSCCCFRNYYRVRTGRVGYFIVYVLAAISLVFQYLLLSKLIAQDKFISYDDVWRETLKLSPPAVVAPTPPQQPLESSHDNQQLQFPPWSACLLIKDNNIILPEWLAYHYTVLPLRRLIVAVDPTSKTDPRYILDQYKSIGMNVTVWTDDDYWADGAKDHEQRNFRITNETLPAYAQDRLVYRQKIFYHGCLKQLKTENRTWTAVIDADEYIAFNYLDESSSEGVPSWCYTKHIFDGQLDERRQCKETCSSFNFTCDTKNRDKHQFYCKIPDCANKYQRKSFRTMLNQSATAAEHIHKHFDRQFDMNDCIVLARYLFSSRGSNKKAIEKDVDESFNTTLFHTLRYRLRTELDNAQPGKSIIDVSRYDRRTITSPHRLHSQCLSEGNAYVDNFMMSFRVHHYVGSWESFRLRGYELFMQRNYQPRWVVDNTTPQYTAKEGTRTWLSQFAMLVGSEMAMNLTERIRVREEREVEQNFI</sequence>
<name>A0AAD9D3X4_9STRA</name>
<comment type="caution">
    <text evidence="2">The sequence shown here is derived from an EMBL/GenBank/DDBJ whole genome shotgun (WGS) entry which is preliminary data.</text>
</comment>
<dbReference type="Proteomes" id="UP001224775">
    <property type="component" value="Unassembled WGS sequence"/>
</dbReference>
<evidence type="ECO:0008006" key="4">
    <source>
        <dbReference type="Google" id="ProtNLM"/>
    </source>
</evidence>
<keyword evidence="1" id="KW-1133">Transmembrane helix</keyword>
<feature type="transmembrane region" description="Helical" evidence="1">
    <location>
        <begin position="50"/>
        <end position="70"/>
    </location>
</feature>
<keyword evidence="3" id="KW-1185">Reference proteome</keyword>